<protein>
    <recommendedName>
        <fullName evidence="3">Cell wall biosynthesis glycosyltransferase</fullName>
    </recommendedName>
</protein>
<dbReference type="RefSeq" id="WP_309848861.1">
    <property type="nucleotide sequence ID" value="NZ_BAAAIU010000004.1"/>
</dbReference>
<dbReference type="EMBL" id="JAVDUI010000001">
    <property type="protein sequence ID" value="MDR6891270.1"/>
    <property type="molecule type" value="Genomic_DNA"/>
</dbReference>
<evidence type="ECO:0000313" key="2">
    <source>
        <dbReference type="Proteomes" id="UP001247307"/>
    </source>
</evidence>
<name>A0AAE3YDN7_9MICC</name>
<sequence length="206" mass="22791">MPRNSITSPDTADAARLRLERDVERAGFYPALVLDVVDDGLDGEPVIAHMVHQETHIDRRDVHRHVTVLVLGERTLQIVHIDDEDQDETGSRPIAQLTGESVHVADITAVIVGYAHGMPTHFARGDRMHEISVTIGWSGGLRVDVQPAGCPDPECDMDHGSMGTLNAEDIMLRVNEAADGREAVERARTFVRALRRARLAERSRAR</sequence>
<organism evidence="1 2">
    <name type="scientific">Falsarthrobacter nasiphocae</name>
    <dbReference type="NCBI Taxonomy" id="189863"/>
    <lineage>
        <taxon>Bacteria</taxon>
        <taxon>Bacillati</taxon>
        <taxon>Actinomycetota</taxon>
        <taxon>Actinomycetes</taxon>
        <taxon>Micrococcales</taxon>
        <taxon>Micrococcaceae</taxon>
        <taxon>Falsarthrobacter</taxon>
    </lineage>
</organism>
<dbReference type="Proteomes" id="UP001247307">
    <property type="component" value="Unassembled WGS sequence"/>
</dbReference>
<gene>
    <name evidence="1" type="ORF">J2S35_000210</name>
</gene>
<proteinExistence type="predicted"/>
<evidence type="ECO:0008006" key="3">
    <source>
        <dbReference type="Google" id="ProtNLM"/>
    </source>
</evidence>
<evidence type="ECO:0000313" key="1">
    <source>
        <dbReference type="EMBL" id="MDR6891270.1"/>
    </source>
</evidence>
<dbReference type="AlphaFoldDB" id="A0AAE3YDN7"/>
<comment type="caution">
    <text evidence="1">The sequence shown here is derived from an EMBL/GenBank/DDBJ whole genome shotgun (WGS) entry which is preliminary data.</text>
</comment>
<keyword evidence="2" id="KW-1185">Reference proteome</keyword>
<dbReference type="Pfam" id="PF19461">
    <property type="entry name" value="DUF5998"/>
    <property type="match status" value="1"/>
</dbReference>
<reference evidence="1" key="1">
    <citation type="submission" date="2023-07" db="EMBL/GenBank/DDBJ databases">
        <title>Sequencing the genomes of 1000 actinobacteria strains.</title>
        <authorList>
            <person name="Klenk H.-P."/>
        </authorList>
    </citation>
    <scope>NUCLEOTIDE SEQUENCE</scope>
    <source>
        <strain evidence="1">DSM 13988</strain>
    </source>
</reference>
<dbReference type="InterPro" id="IPR046040">
    <property type="entry name" value="DUF5998"/>
</dbReference>
<accession>A0AAE3YDN7</accession>